<protein>
    <submittedName>
        <fullName evidence="2">Uncharacterized protein</fullName>
    </submittedName>
</protein>
<keyword evidence="1" id="KW-0472">Membrane</keyword>
<keyword evidence="1" id="KW-1133">Transmembrane helix</keyword>
<keyword evidence="1" id="KW-0812">Transmembrane</keyword>
<name>A0A075G7R3_9EURY</name>
<feature type="transmembrane region" description="Helical" evidence="1">
    <location>
        <begin position="62"/>
        <end position="82"/>
    </location>
</feature>
<feature type="transmembrane region" description="Helical" evidence="1">
    <location>
        <begin position="88"/>
        <end position="108"/>
    </location>
</feature>
<evidence type="ECO:0000313" key="2">
    <source>
        <dbReference type="EMBL" id="AIE99638.1"/>
    </source>
</evidence>
<evidence type="ECO:0000256" key="1">
    <source>
        <dbReference type="SAM" id="Phobius"/>
    </source>
</evidence>
<accession>A0A075G7R3</accession>
<dbReference type="EMBL" id="KF900568">
    <property type="protein sequence ID" value="AIE99638.1"/>
    <property type="molecule type" value="Genomic_DNA"/>
</dbReference>
<proteinExistence type="predicted"/>
<dbReference type="AlphaFoldDB" id="A0A075G7R3"/>
<sequence>MGLNIAEYLLVDVYDLYVAALGGTAAWWLGHLTVIGILVGIIWVAANWSDVSEGLNLSKMKVWSWLVFVGMTIGQVMIYVGQFGFPEMGAFITALGTSCFVWWSWYSLEPRRA</sequence>
<organism evidence="2">
    <name type="scientific">uncultured marine group II/III euryarchaeote KM3_115_A12</name>
    <dbReference type="NCBI Taxonomy" id="1457854"/>
    <lineage>
        <taxon>Archaea</taxon>
        <taxon>Methanobacteriati</taxon>
        <taxon>Methanobacteriota</taxon>
        <taxon>environmental samples</taxon>
    </lineage>
</organism>
<reference evidence="2" key="1">
    <citation type="journal article" date="2014" name="Genome Biol. Evol.">
        <title>Pangenome evidence for extensive interdomain horizontal transfer affecting lineage core and shell genes in uncultured planktonic thaumarchaeota and euryarchaeota.</title>
        <authorList>
            <person name="Deschamps P."/>
            <person name="Zivanovic Y."/>
            <person name="Moreira D."/>
            <person name="Rodriguez-Valera F."/>
            <person name="Lopez-Garcia P."/>
        </authorList>
    </citation>
    <scope>NUCLEOTIDE SEQUENCE</scope>
</reference>
<feature type="transmembrane region" description="Helical" evidence="1">
    <location>
        <begin position="25"/>
        <end position="46"/>
    </location>
</feature>